<evidence type="ECO:0000313" key="1">
    <source>
        <dbReference type="EMBL" id="GAA0443440.1"/>
    </source>
</evidence>
<reference evidence="1 2" key="1">
    <citation type="journal article" date="2019" name="Int. J. Syst. Evol. Microbiol.">
        <title>The Global Catalogue of Microorganisms (GCM) 10K type strain sequencing project: providing services to taxonomists for standard genome sequencing and annotation.</title>
        <authorList>
            <consortium name="The Broad Institute Genomics Platform"/>
            <consortium name="The Broad Institute Genome Sequencing Center for Infectious Disease"/>
            <person name="Wu L."/>
            <person name="Ma J."/>
        </authorList>
    </citation>
    <scope>NUCLEOTIDE SEQUENCE [LARGE SCALE GENOMIC DNA]</scope>
    <source>
        <strain evidence="1 2">JCM 10649</strain>
    </source>
</reference>
<comment type="caution">
    <text evidence="1">The sequence shown here is derived from an EMBL/GenBank/DDBJ whole genome shotgun (WGS) entry which is preliminary data.</text>
</comment>
<dbReference type="Proteomes" id="UP001499895">
    <property type="component" value="Unassembled WGS sequence"/>
</dbReference>
<accession>A0ABN0ZD28</accession>
<dbReference type="EMBL" id="BAAAHB010000001">
    <property type="protein sequence ID" value="GAA0443440.1"/>
    <property type="molecule type" value="Genomic_DNA"/>
</dbReference>
<proteinExistence type="predicted"/>
<name>A0ABN0ZD28_9ACTN</name>
<keyword evidence="2" id="KW-1185">Reference proteome</keyword>
<gene>
    <name evidence="1" type="ORF">GCM10009544_02830</name>
</gene>
<sequence length="99" mass="10781">MERITGNREDCAPNVAWGRGRGFAQGVDLLDERGSADVSEKASLEVGRQVAISRCHGPDPARAMSPQFCPHLLLYRLLRSRMSQTKEHPGHSGLSVTGP</sequence>
<protein>
    <submittedName>
        <fullName evidence="1">Uncharacterized protein</fullName>
    </submittedName>
</protein>
<evidence type="ECO:0000313" key="2">
    <source>
        <dbReference type="Proteomes" id="UP001499895"/>
    </source>
</evidence>
<organism evidence="1 2">
    <name type="scientific">Streptomyces stramineus</name>
    <dbReference type="NCBI Taxonomy" id="173861"/>
    <lineage>
        <taxon>Bacteria</taxon>
        <taxon>Bacillati</taxon>
        <taxon>Actinomycetota</taxon>
        <taxon>Actinomycetes</taxon>
        <taxon>Kitasatosporales</taxon>
        <taxon>Streptomycetaceae</taxon>
        <taxon>Streptomyces</taxon>
    </lineage>
</organism>